<feature type="signal peptide" evidence="2">
    <location>
        <begin position="1"/>
        <end position="27"/>
    </location>
</feature>
<feature type="domain" description="EamA" evidence="3">
    <location>
        <begin position="147"/>
        <end position="275"/>
    </location>
</feature>
<comment type="caution">
    <text evidence="4">The sequence shown here is derived from an EMBL/GenBank/DDBJ whole genome shotgun (WGS) entry which is preliminary data.</text>
</comment>
<dbReference type="AlphaFoldDB" id="A0A4U0PWM8"/>
<evidence type="ECO:0000256" key="1">
    <source>
        <dbReference type="SAM" id="Phobius"/>
    </source>
</evidence>
<feature type="transmembrane region" description="Helical" evidence="1">
    <location>
        <begin position="200"/>
        <end position="223"/>
    </location>
</feature>
<dbReference type="Proteomes" id="UP000310016">
    <property type="component" value="Unassembled WGS sequence"/>
</dbReference>
<accession>A0A4U0PWM8</accession>
<keyword evidence="1" id="KW-0472">Membrane</keyword>
<keyword evidence="2" id="KW-0732">Signal</keyword>
<dbReference type="InterPro" id="IPR000620">
    <property type="entry name" value="EamA_dom"/>
</dbReference>
<dbReference type="GO" id="GO:0016020">
    <property type="term" value="C:membrane"/>
    <property type="evidence" value="ECO:0007669"/>
    <property type="project" value="InterPro"/>
</dbReference>
<dbReference type="RefSeq" id="WP_136773708.1">
    <property type="nucleotide sequence ID" value="NZ_CP156074.1"/>
</dbReference>
<keyword evidence="1" id="KW-1133">Transmembrane helix</keyword>
<proteinExistence type="predicted"/>
<sequence length="284" mass="28719">MPFSSLRPTLGALAMALAAIASIQAGAAIAKSLFPLIGAQGTVALRLGLGTLLLLAWMRPWRQWPTRAAWRVLVVYGVALGAMNSLFYLALRSVPLGVAVALEFTGPLAVAILGSRRPIDGLWALLAVAGLLGLLPLGQHGAIDLGGALYALGAGICWALYILYGQRAGAAHGLRSVSMGSAIAALLVVPAGVAHAGPALFSPTVLALGLAVAILSTALPYTLEMIALSRLPARLFGILQSLGPAFGTLAGLALLGEQPSLSQALGIAAIVAASIGAASTTQSR</sequence>
<feature type="transmembrane region" description="Helical" evidence="1">
    <location>
        <begin position="261"/>
        <end position="280"/>
    </location>
</feature>
<evidence type="ECO:0000259" key="3">
    <source>
        <dbReference type="Pfam" id="PF00892"/>
    </source>
</evidence>
<feature type="transmembrane region" description="Helical" evidence="1">
    <location>
        <begin position="176"/>
        <end position="194"/>
    </location>
</feature>
<protein>
    <submittedName>
        <fullName evidence="4">EamA family transporter</fullName>
    </submittedName>
</protein>
<evidence type="ECO:0000313" key="5">
    <source>
        <dbReference type="Proteomes" id="UP000310016"/>
    </source>
</evidence>
<reference evidence="4 5" key="1">
    <citation type="submission" date="2019-04" db="EMBL/GenBank/DDBJ databases">
        <title>Chitiniphilus eburnea sp. nov., a novel chitinolytic bacterium isolated from aquaculture sludge.</title>
        <authorList>
            <person name="Sheng M."/>
        </authorList>
    </citation>
    <scope>NUCLEOTIDE SEQUENCE [LARGE SCALE GENOMIC DNA]</scope>
    <source>
        <strain evidence="4 5">HX-2-15</strain>
    </source>
</reference>
<dbReference type="Pfam" id="PF00892">
    <property type="entry name" value="EamA"/>
    <property type="match status" value="1"/>
</dbReference>
<feature type="transmembrane region" description="Helical" evidence="1">
    <location>
        <begin position="235"/>
        <end position="255"/>
    </location>
</feature>
<feature type="transmembrane region" description="Helical" evidence="1">
    <location>
        <begin position="145"/>
        <end position="164"/>
    </location>
</feature>
<feature type="transmembrane region" description="Helical" evidence="1">
    <location>
        <begin position="121"/>
        <end position="139"/>
    </location>
</feature>
<gene>
    <name evidence="4" type="ORF">FAZ21_12145</name>
</gene>
<dbReference type="InterPro" id="IPR037185">
    <property type="entry name" value="EmrE-like"/>
</dbReference>
<dbReference type="SUPFAM" id="SSF103481">
    <property type="entry name" value="Multidrug resistance efflux transporter EmrE"/>
    <property type="match status" value="2"/>
</dbReference>
<name>A0A4U0PWM8_9NEIS</name>
<keyword evidence="1" id="KW-0812">Transmembrane</keyword>
<evidence type="ECO:0000256" key="2">
    <source>
        <dbReference type="SAM" id="SignalP"/>
    </source>
</evidence>
<keyword evidence="5" id="KW-1185">Reference proteome</keyword>
<dbReference type="OrthoDB" id="9815120at2"/>
<feature type="transmembrane region" description="Helical" evidence="1">
    <location>
        <begin position="69"/>
        <end position="90"/>
    </location>
</feature>
<evidence type="ECO:0000313" key="4">
    <source>
        <dbReference type="EMBL" id="TJZ72963.1"/>
    </source>
</evidence>
<feature type="chain" id="PRO_5020977297" evidence="2">
    <location>
        <begin position="28"/>
        <end position="284"/>
    </location>
</feature>
<feature type="transmembrane region" description="Helical" evidence="1">
    <location>
        <begin position="96"/>
        <end position="114"/>
    </location>
</feature>
<organism evidence="4 5">
    <name type="scientific">Chitiniphilus eburneus</name>
    <dbReference type="NCBI Taxonomy" id="2571148"/>
    <lineage>
        <taxon>Bacteria</taxon>
        <taxon>Pseudomonadati</taxon>
        <taxon>Pseudomonadota</taxon>
        <taxon>Betaproteobacteria</taxon>
        <taxon>Neisseriales</taxon>
        <taxon>Chitinibacteraceae</taxon>
        <taxon>Chitiniphilus</taxon>
    </lineage>
</organism>
<feature type="transmembrane region" description="Helical" evidence="1">
    <location>
        <begin position="37"/>
        <end position="57"/>
    </location>
</feature>
<dbReference type="EMBL" id="SUMF01000013">
    <property type="protein sequence ID" value="TJZ72963.1"/>
    <property type="molecule type" value="Genomic_DNA"/>
</dbReference>